<evidence type="ECO:0000256" key="1">
    <source>
        <dbReference type="SAM" id="MobiDB-lite"/>
    </source>
</evidence>
<comment type="caution">
    <text evidence="2">The sequence shown here is derived from an EMBL/GenBank/DDBJ whole genome shotgun (WGS) entry which is preliminary data.</text>
</comment>
<evidence type="ECO:0000313" key="2">
    <source>
        <dbReference type="EMBL" id="GAA0241539.1"/>
    </source>
</evidence>
<name>A0ABN0U7R6_9ACTN</name>
<feature type="region of interest" description="Disordered" evidence="1">
    <location>
        <begin position="47"/>
        <end position="76"/>
    </location>
</feature>
<accession>A0ABN0U7R6</accession>
<protein>
    <submittedName>
        <fullName evidence="2">Uncharacterized protein</fullName>
    </submittedName>
</protein>
<proteinExistence type="predicted"/>
<dbReference type="EMBL" id="BAAAGX010000010">
    <property type="protein sequence ID" value="GAA0241539.1"/>
    <property type="molecule type" value="Genomic_DNA"/>
</dbReference>
<feature type="region of interest" description="Disordered" evidence="1">
    <location>
        <begin position="1"/>
        <end position="35"/>
    </location>
</feature>
<organism evidence="2 3">
    <name type="scientific">Cryptosporangium japonicum</name>
    <dbReference type="NCBI Taxonomy" id="80872"/>
    <lineage>
        <taxon>Bacteria</taxon>
        <taxon>Bacillati</taxon>
        <taxon>Actinomycetota</taxon>
        <taxon>Actinomycetes</taxon>
        <taxon>Cryptosporangiales</taxon>
        <taxon>Cryptosporangiaceae</taxon>
        <taxon>Cryptosporangium</taxon>
    </lineage>
</organism>
<reference evidence="2 3" key="1">
    <citation type="journal article" date="2019" name="Int. J. Syst. Evol. Microbiol.">
        <title>The Global Catalogue of Microorganisms (GCM) 10K type strain sequencing project: providing services to taxonomists for standard genome sequencing and annotation.</title>
        <authorList>
            <consortium name="The Broad Institute Genomics Platform"/>
            <consortium name="The Broad Institute Genome Sequencing Center for Infectious Disease"/>
            <person name="Wu L."/>
            <person name="Ma J."/>
        </authorList>
    </citation>
    <scope>NUCLEOTIDE SEQUENCE [LARGE SCALE GENOMIC DNA]</scope>
    <source>
        <strain evidence="2 3">JCM 10425</strain>
    </source>
</reference>
<gene>
    <name evidence="2" type="ORF">GCM10009539_28670</name>
</gene>
<keyword evidence="3" id="KW-1185">Reference proteome</keyword>
<dbReference type="Proteomes" id="UP001500967">
    <property type="component" value="Unassembled WGS sequence"/>
</dbReference>
<evidence type="ECO:0000313" key="3">
    <source>
        <dbReference type="Proteomes" id="UP001500967"/>
    </source>
</evidence>
<sequence>MAALLPRSLLTEAGGVPADRGRPNPGGGDPVMSAPFASCTVAAGTPRRAVRGVPGTTTLRPYAGEHRKSSAPPGPG</sequence>